<reference evidence="3" key="2">
    <citation type="submission" date="2020-05" db="EMBL/GenBank/DDBJ databases">
        <authorList>
            <person name="Kim H.-S."/>
            <person name="Proctor R.H."/>
            <person name="Brown D.W."/>
        </authorList>
    </citation>
    <scope>NUCLEOTIDE SEQUENCE</scope>
    <source>
        <strain evidence="3">NRRL 22465</strain>
    </source>
</reference>
<evidence type="ECO:0000259" key="2">
    <source>
        <dbReference type="PROSITE" id="PS00036"/>
    </source>
</evidence>
<protein>
    <recommendedName>
        <fullName evidence="2">BZIP domain-containing protein</fullName>
    </recommendedName>
</protein>
<evidence type="ECO:0000256" key="1">
    <source>
        <dbReference type="SAM" id="MobiDB-lite"/>
    </source>
</evidence>
<dbReference type="OrthoDB" id="5973539at2759"/>
<feature type="compositionally biased region" description="Basic and acidic residues" evidence="1">
    <location>
        <begin position="63"/>
        <end position="80"/>
    </location>
</feature>
<proteinExistence type="predicted"/>
<dbReference type="InterPro" id="IPR004827">
    <property type="entry name" value="bZIP"/>
</dbReference>
<feature type="region of interest" description="Disordered" evidence="1">
    <location>
        <begin position="1"/>
        <end position="97"/>
    </location>
</feature>
<evidence type="ECO:0000313" key="4">
    <source>
        <dbReference type="Proteomes" id="UP000635477"/>
    </source>
</evidence>
<dbReference type="Pfam" id="PF11905">
    <property type="entry name" value="DUF3425"/>
    <property type="match status" value="1"/>
</dbReference>
<dbReference type="GO" id="GO:0003700">
    <property type="term" value="F:DNA-binding transcription factor activity"/>
    <property type="evidence" value="ECO:0007669"/>
    <property type="project" value="InterPro"/>
</dbReference>
<reference evidence="3" key="1">
    <citation type="journal article" date="2020" name="BMC Genomics">
        <title>Correction to: Identification and distribution of gene clusters required for synthesis of sphingolipid metabolism inhibitors in diverse species of the filamentous fungus Fusarium.</title>
        <authorList>
            <person name="Kim H.S."/>
            <person name="Lohmar J.M."/>
            <person name="Busman M."/>
            <person name="Brown D.W."/>
            <person name="Naumann T.A."/>
            <person name="Divon H.H."/>
            <person name="Lysoe E."/>
            <person name="Uhlig S."/>
            <person name="Proctor R.H."/>
        </authorList>
    </citation>
    <scope>NUCLEOTIDE SEQUENCE</scope>
    <source>
        <strain evidence="3">NRRL 22465</strain>
    </source>
</reference>
<keyword evidence="4" id="KW-1185">Reference proteome</keyword>
<feature type="compositionally biased region" description="Basic residues" evidence="1">
    <location>
        <begin position="52"/>
        <end position="62"/>
    </location>
</feature>
<dbReference type="PROSITE" id="PS00036">
    <property type="entry name" value="BZIP_BASIC"/>
    <property type="match status" value="1"/>
</dbReference>
<feature type="domain" description="BZIP" evidence="2">
    <location>
        <begin position="41"/>
        <end position="55"/>
    </location>
</feature>
<evidence type="ECO:0000313" key="3">
    <source>
        <dbReference type="EMBL" id="KAF4973675.1"/>
    </source>
</evidence>
<dbReference type="InterPro" id="IPR021833">
    <property type="entry name" value="DUF3425"/>
</dbReference>
<dbReference type="EMBL" id="JABEYC010000842">
    <property type="protein sequence ID" value="KAF4973675.1"/>
    <property type="molecule type" value="Genomic_DNA"/>
</dbReference>
<accession>A0A8H4UCJ7</accession>
<dbReference type="Proteomes" id="UP000635477">
    <property type="component" value="Unassembled WGS sequence"/>
</dbReference>
<name>A0A8H4UCJ7_9HYPO</name>
<organism evidence="3 4">
    <name type="scientific">Fusarium zealandicum</name>
    <dbReference type="NCBI Taxonomy" id="1053134"/>
    <lineage>
        <taxon>Eukaryota</taxon>
        <taxon>Fungi</taxon>
        <taxon>Dikarya</taxon>
        <taxon>Ascomycota</taxon>
        <taxon>Pezizomycotina</taxon>
        <taxon>Sordariomycetes</taxon>
        <taxon>Hypocreomycetidae</taxon>
        <taxon>Hypocreales</taxon>
        <taxon>Nectriaceae</taxon>
        <taxon>Fusarium</taxon>
        <taxon>Fusarium staphyleae species complex</taxon>
    </lineage>
</organism>
<sequence length="412" mass="46194">MDYMVHEILASGTNDPAYNEPDCPTDSAKPPAKRRALTAARREQNRLAQSAYRKRRKEHGQKRREAPSRPDRERPLRPLLREASNTVGSIKGGPGRQKYVQESSEVLDLPPQDYHRLRIATGGRIEPTKQLLQTSLTETESHRTESTSAYLDDTVVSSTVEISPPGSTDQCQAENDFTIPSLVISVQPSTPGSSIAISPPKHHQNEHLKFPDLFMNMRQFLETTLCTAVLQNALSLGVDLERLGNCANEYMSPFYQPNISSVLDPAELLRSSAASATSPRNSNIPIHLRPTLAQVLIPHHVSLDLIPLPFLRERAIMLSAAMPHAFNTWELKVDIYERGGLTIWRHGQLEARGKSTRGSSSYHPWDMKSWEAAPWFLDKWSLAIGGEESEFHNQSIGWQVVREVIRSQASSR</sequence>
<comment type="caution">
    <text evidence="3">The sequence shown here is derived from an EMBL/GenBank/DDBJ whole genome shotgun (WGS) entry which is preliminary data.</text>
</comment>
<gene>
    <name evidence="3" type="ORF">FZEAL_9267</name>
</gene>
<dbReference type="PANTHER" id="PTHR38116">
    <property type="entry name" value="CHROMOSOME 7, WHOLE GENOME SHOTGUN SEQUENCE"/>
    <property type="match status" value="1"/>
</dbReference>
<dbReference type="PANTHER" id="PTHR38116:SF8">
    <property type="entry name" value="BZIP DOMAIN-CONTAINING PROTEIN"/>
    <property type="match status" value="1"/>
</dbReference>
<dbReference type="AlphaFoldDB" id="A0A8H4UCJ7"/>
<dbReference type="CDD" id="cd14688">
    <property type="entry name" value="bZIP_YAP"/>
    <property type="match status" value="1"/>
</dbReference>